<gene>
    <name evidence="3" type="ORF">GE061_007806</name>
</gene>
<dbReference type="GO" id="GO:0016020">
    <property type="term" value="C:membrane"/>
    <property type="evidence" value="ECO:0007669"/>
    <property type="project" value="TreeGrafter"/>
</dbReference>
<dbReference type="PANTHER" id="PTHR12242">
    <property type="entry name" value="OS02G0130600 PROTEIN-RELATED"/>
    <property type="match status" value="1"/>
</dbReference>
<keyword evidence="2" id="KW-0812">Transmembrane</keyword>
<evidence type="ECO:0000256" key="1">
    <source>
        <dbReference type="SAM" id="MobiDB-lite"/>
    </source>
</evidence>
<dbReference type="AlphaFoldDB" id="A0A8S9WLR6"/>
<reference evidence="3" key="1">
    <citation type="journal article" date="2021" name="Mol. Ecol. Resour.">
        <title>Apolygus lucorum genome provides insights into omnivorousness and mesophyll feeding.</title>
        <authorList>
            <person name="Liu Y."/>
            <person name="Liu H."/>
            <person name="Wang H."/>
            <person name="Huang T."/>
            <person name="Liu B."/>
            <person name="Yang B."/>
            <person name="Yin L."/>
            <person name="Li B."/>
            <person name="Zhang Y."/>
            <person name="Zhang S."/>
            <person name="Jiang F."/>
            <person name="Zhang X."/>
            <person name="Ren Y."/>
            <person name="Wang B."/>
            <person name="Wang S."/>
            <person name="Lu Y."/>
            <person name="Wu K."/>
            <person name="Fan W."/>
            <person name="Wang G."/>
        </authorList>
    </citation>
    <scope>NUCLEOTIDE SEQUENCE</scope>
    <source>
        <strain evidence="3">12Hb</strain>
    </source>
</reference>
<feature type="transmembrane region" description="Helical" evidence="2">
    <location>
        <begin position="40"/>
        <end position="61"/>
    </location>
</feature>
<name>A0A8S9WLR6_APOLU</name>
<feature type="compositionally biased region" description="Polar residues" evidence="1">
    <location>
        <begin position="184"/>
        <end position="203"/>
    </location>
</feature>
<keyword evidence="4" id="KW-1185">Reference proteome</keyword>
<dbReference type="PANTHER" id="PTHR12242:SF1">
    <property type="entry name" value="MYND-TYPE DOMAIN-CONTAINING PROTEIN"/>
    <property type="match status" value="1"/>
</dbReference>
<feature type="transmembrane region" description="Helical" evidence="2">
    <location>
        <begin position="111"/>
        <end position="136"/>
    </location>
</feature>
<dbReference type="EMBL" id="WIXP02000016">
    <property type="protein sequence ID" value="KAF6198060.1"/>
    <property type="molecule type" value="Genomic_DNA"/>
</dbReference>
<dbReference type="Pfam" id="PF21534">
    <property type="entry name" value="Rost"/>
    <property type="match status" value="1"/>
</dbReference>
<accession>A0A8S9WLR6</accession>
<organism evidence="3 4">
    <name type="scientific">Apolygus lucorum</name>
    <name type="common">Small green plant bug</name>
    <name type="synonym">Lygocoris lucorum</name>
    <dbReference type="NCBI Taxonomy" id="248454"/>
    <lineage>
        <taxon>Eukaryota</taxon>
        <taxon>Metazoa</taxon>
        <taxon>Ecdysozoa</taxon>
        <taxon>Arthropoda</taxon>
        <taxon>Hexapoda</taxon>
        <taxon>Insecta</taxon>
        <taxon>Pterygota</taxon>
        <taxon>Neoptera</taxon>
        <taxon>Paraneoptera</taxon>
        <taxon>Hemiptera</taxon>
        <taxon>Heteroptera</taxon>
        <taxon>Panheteroptera</taxon>
        <taxon>Cimicomorpha</taxon>
        <taxon>Miridae</taxon>
        <taxon>Mirini</taxon>
        <taxon>Apolygus</taxon>
    </lineage>
</organism>
<dbReference type="OrthoDB" id="419711at2759"/>
<evidence type="ECO:0000256" key="2">
    <source>
        <dbReference type="SAM" id="Phobius"/>
    </source>
</evidence>
<feature type="transmembrane region" description="Helical" evidence="2">
    <location>
        <begin position="81"/>
        <end position="104"/>
    </location>
</feature>
<evidence type="ECO:0000313" key="4">
    <source>
        <dbReference type="Proteomes" id="UP000466442"/>
    </source>
</evidence>
<evidence type="ECO:0000313" key="3">
    <source>
        <dbReference type="EMBL" id="KAF6198060.1"/>
    </source>
</evidence>
<protein>
    <submittedName>
        <fullName evidence="3">Uncharacterized protein</fullName>
    </submittedName>
</protein>
<sequence>MGLFFVCRAYLKQKAATTDKTKEDEAVLTEHKFFSFTGTYWGVHSVAVSMTFIIDIVYWTLLHSYNGKEGEKLFYYMDEHAANFVFMMGDWFIVAFPMIVMNFLHLFIIAAMYNIVSVIYYLAGGLDMFFFHSYLYPFLDWNSPSTTIVNVTSVIVFNMLIMLMLMMLDILKHKIFRRRRSENVEPQTNNQQRDRTPSSSPKP</sequence>
<dbReference type="Proteomes" id="UP000466442">
    <property type="component" value="Linkage Group LG16"/>
</dbReference>
<dbReference type="InterPro" id="IPR049352">
    <property type="entry name" value="Rost"/>
</dbReference>
<proteinExistence type="predicted"/>
<keyword evidence="2" id="KW-1133">Transmembrane helix</keyword>
<feature type="region of interest" description="Disordered" evidence="1">
    <location>
        <begin position="182"/>
        <end position="203"/>
    </location>
</feature>
<keyword evidence="2" id="KW-0472">Membrane</keyword>
<feature type="transmembrane region" description="Helical" evidence="2">
    <location>
        <begin position="148"/>
        <end position="171"/>
    </location>
</feature>
<comment type="caution">
    <text evidence="3">The sequence shown here is derived from an EMBL/GenBank/DDBJ whole genome shotgun (WGS) entry which is preliminary data.</text>
</comment>